<feature type="transmembrane region" description="Helical" evidence="7">
    <location>
        <begin position="338"/>
        <end position="361"/>
    </location>
</feature>
<feature type="domain" description="MacB-like periplasmic core" evidence="9">
    <location>
        <begin position="537"/>
        <end position="661"/>
    </location>
</feature>
<accession>A0A8A4TVC5</accession>
<feature type="transmembrane region" description="Helical" evidence="7">
    <location>
        <begin position="784"/>
        <end position="802"/>
    </location>
</feature>
<keyword evidence="3 7" id="KW-0812">Transmembrane</keyword>
<feature type="domain" description="ABC3 transporter permease C-terminal" evidence="8">
    <location>
        <begin position="294"/>
        <end position="411"/>
    </location>
</feature>
<keyword evidence="11" id="KW-1185">Reference proteome</keyword>
<keyword evidence="5 7" id="KW-0472">Membrane</keyword>
<dbReference type="NCBIfam" id="TIGR03434">
    <property type="entry name" value="ADOP"/>
    <property type="match status" value="1"/>
</dbReference>
<keyword evidence="2" id="KW-1003">Cell membrane</keyword>
<evidence type="ECO:0000256" key="1">
    <source>
        <dbReference type="ARBA" id="ARBA00004651"/>
    </source>
</evidence>
<organism evidence="10 11">
    <name type="scientific">Sulfidibacter corallicola</name>
    <dbReference type="NCBI Taxonomy" id="2818388"/>
    <lineage>
        <taxon>Bacteria</taxon>
        <taxon>Pseudomonadati</taxon>
        <taxon>Acidobacteriota</taxon>
        <taxon>Holophagae</taxon>
        <taxon>Acanthopleuribacterales</taxon>
        <taxon>Acanthopleuribacteraceae</taxon>
        <taxon>Sulfidibacter</taxon>
    </lineage>
</organism>
<feature type="transmembrane region" description="Helical" evidence="7">
    <location>
        <begin position="381"/>
        <end position="403"/>
    </location>
</feature>
<evidence type="ECO:0000313" key="10">
    <source>
        <dbReference type="EMBL" id="QTD53433.1"/>
    </source>
</evidence>
<proteinExistence type="inferred from homology"/>
<evidence type="ECO:0000256" key="7">
    <source>
        <dbReference type="SAM" id="Phobius"/>
    </source>
</evidence>
<protein>
    <submittedName>
        <fullName evidence="10">ABC transporter permease</fullName>
    </submittedName>
</protein>
<dbReference type="Proteomes" id="UP000663929">
    <property type="component" value="Chromosome"/>
</dbReference>
<dbReference type="InterPro" id="IPR025857">
    <property type="entry name" value="MacB_PCD"/>
</dbReference>
<evidence type="ECO:0000256" key="6">
    <source>
        <dbReference type="ARBA" id="ARBA00038076"/>
    </source>
</evidence>
<keyword evidence="4 7" id="KW-1133">Transmembrane helix</keyword>
<feature type="transmembrane region" description="Helical" evidence="7">
    <location>
        <begin position="693"/>
        <end position="717"/>
    </location>
</feature>
<feature type="transmembrane region" description="Helical" evidence="7">
    <location>
        <begin position="435"/>
        <end position="456"/>
    </location>
</feature>
<evidence type="ECO:0000313" key="11">
    <source>
        <dbReference type="Proteomes" id="UP000663929"/>
    </source>
</evidence>
<gene>
    <name evidence="10" type="ORF">J3U87_13340</name>
</gene>
<feature type="transmembrane region" description="Helical" evidence="7">
    <location>
        <begin position="741"/>
        <end position="764"/>
    </location>
</feature>
<evidence type="ECO:0000256" key="4">
    <source>
        <dbReference type="ARBA" id="ARBA00022989"/>
    </source>
</evidence>
<feature type="domain" description="MacB-like periplasmic core" evidence="9">
    <location>
        <begin position="22"/>
        <end position="248"/>
    </location>
</feature>
<dbReference type="RefSeq" id="WP_237383535.1">
    <property type="nucleotide sequence ID" value="NZ_CP071793.1"/>
</dbReference>
<dbReference type="AlphaFoldDB" id="A0A8A4TVC5"/>
<dbReference type="Pfam" id="PF02687">
    <property type="entry name" value="FtsX"/>
    <property type="match status" value="2"/>
</dbReference>
<comment type="subcellular location">
    <subcellularLocation>
        <location evidence="1">Cell membrane</location>
        <topology evidence="1">Multi-pass membrane protein</topology>
    </subcellularLocation>
</comment>
<sequence length="820" mass="89145">MDALIQDLRFAVRMLRKSPKFTVIAIVCLSLGVGPNTAIFSVIDTLLLRPVDVARQHELVSIRTTIKGEVGEFSELISLSHPDYVDIRDRTDLFSGLIAYSGSEVAVKLPGGMTTSYGSLVSANFFDVLGRDAVVGDTFHGNPRATPGTMPVVVLGHGFWTKNFGADPDVVGRHLWVNGFEFTVIGVMGPGFTGATIALQPDMWIPLPMCAQAIPNQPQRLNRRDQLWLNVVGRLKKGADLVEVDTRLGTLGETLAAENPDEIMERGFTSAPFSQLGELSLVPVGGLIAMVMGLVGLVLLVACFNVAALLLARTTERRREISVRVAMGATRGRLIRQLLVESALLSFVATLFGLILSLWTLDLVRSLLANMPIHIVVDTGLDWRMLLFSLFVTIVSTLVFGLAPALHHTKLDIVSHLKSQGADAGSNRATSRLRAVFVVMQVATSVFMLIVATLLWRGLQRAGNIDPGFDIDHTAVFHLDPELYGFDIDEVGELGTDLTLRLANHPDVEGAAHGHMAPFDMNYSVTSVQAIDENLGTGEPIRTLKNSIAPGFLETLEIPLLEGRYFLASDRLDRPRSCIVNRELADRLWPGESAVGRQIMPAGGEESIEVVGVVPTGKYQTLGERDQPYLYYPLQPRFEHGLSFILRTTRRTASDEVTAGMRAFLEKEHPEMVFSSLVSMRDHISTILWPNKIGAALFAGLGLLALVLATAGVFGMVSHEIRQRRGEIGIRLALGGSPETIMALLLWHGFRLVGIGIAVGIAAAWGTTHFLTMILNGVSPTDPLSFVAPTLLLVGAAGLAVFQPARKAANRDPMEALRYE</sequence>
<evidence type="ECO:0000259" key="9">
    <source>
        <dbReference type="Pfam" id="PF12704"/>
    </source>
</evidence>
<feature type="transmembrane region" description="Helical" evidence="7">
    <location>
        <begin position="21"/>
        <end position="43"/>
    </location>
</feature>
<name>A0A8A4TVC5_SULCO</name>
<evidence type="ECO:0000256" key="2">
    <source>
        <dbReference type="ARBA" id="ARBA00022475"/>
    </source>
</evidence>
<dbReference type="KEGG" id="scor:J3U87_13340"/>
<dbReference type="EMBL" id="CP071793">
    <property type="protein sequence ID" value="QTD53433.1"/>
    <property type="molecule type" value="Genomic_DNA"/>
</dbReference>
<dbReference type="InterPro" id="IPR003838">
    <property type="entry name" value="ABC3_permease_C"/>
</dbReference>
<dbReference type="InterPro" id="IPR017800">
    <property type="entry name" value="ADOP"/>
</dbReference>
<feature type="transmembrane region" description="Helical" evidence="7">
    <location>
        <begin position="287"/>
        <end position="312"/>
    </location>
</feature>
<evidence type="ECO:0000256" key="3">
    <source>
        <dbReference type="ARBA" id="ARBA00022692"/>
    </source>
</evidence>
<dbReference type="PANTHER" id="PTHR30572">
    <property type="entry name" value="MEMBRANE COMPONENT OF TRANSPORTER-RELATED"/>
    <property type="match status" value="1"/>
</dbReference>
<dbReference type="GO" id="GO:0005886">
    <property type="term" value="C:plasma membrane"/>
    <property type="evidence" value="ECO:0007669"/>
    <property type="project" value="UniProtKB-SubCell"/>
</dbReference>
<feature type="domain" description="ABC3 transporter permease C-terminal" evidence="8">
    <location>
        <begin position="701"/>
        <end position="813"/>
    </location>
</feature>
<dbReference type="GO" id="GO:0022857">
    <property type="term" value="F:transmembrane transporter activity"/>
    <property type="evidence" value="ECO:0007669"/>
    <property type="project" value="TreeGrafter"/>
</dbReference>
<reference evidence="10" key="1">
    <citation type="submission" date="2021-03" db="EMBL/GenBank/DDBJ databases">
        <title>Acanthopleuribacteraceae sp. M133.</title>
        <authorList>
            <person name="Wang G."/>
        </authorList>
    </citation>
    <scope>NUCLEOTIDE SEQUENCE</scope>
    <source>
        <strain evidence="10">M133</strain>
    </source>
</reference>
<dbReference type="InterPro" id="IPR050250">
    <property type="entry name" value="Macrolide_Exporter_MacB"/>
</dbReference>
<comment type="similarity">
    <text evidence="6">Belongs to the ABC-4 integral membrane protein family.</text>
</comment>
<evidence type="ECO:0000259" key="8">
    <source>
        <dbReference type="Pfam" id="PF02687"/>
    </source>
</evidence>
<dbReference type="PANTHER" id="PTHR30572:SF4">
    <property type="entry name" value="ABC TRANSPORTER PERMEASE YTRF"/>
    <property type="match status" value="1"/>
</dbReference>
<evidence type="ECO:0000256" key="5">
    <source>
        <dbReference type="ARBA" id="ARBA00023136"/>
    </source>
</evidence>
<dbReference type="Pfam" id="PF12704">
    <property type="entry name" value="MacB_PCD"/>
    <property type="match status" value="2"/>
</dbReference>